<sequence length="399" mass="46192">MSANTSPYSNQEWRQLILQQQGLTAPLTKLTEVVTRLSYVQIDSINVVERAHHHVLHTRLNNYQPSTLNQALADAQIFEYWAHAAAYLPIEDFRFSLQRKLALQQGGKHWFEVDDKAMQEVLARITTEGPLKSSDFKHPESNKTSGWWDWKPAKKALEQLFMQGDIMVKRRDKFQKVYDLTERVLPSSVNRQAPTEDEFAHYLISRFIRAQGVGTLKEIGYLRKGLKPALTRQIQNLLEAGSLSHFSQLGQDYYFDPNIGLKKVKKSKVFLINPFDNLIIQRARLTQLFDFNYVLEVYVPEAKRRFGYYSLAVLWKDDFIAHLDVKAQRSHGHLLLQNLSFTSKALTEKAMLHNDDFFAAFEQAVNDYAEFNGCQTWQLLACNDSKLGRKYSSLQHRTS</sequence>
<reference evidence="1 2" key="1">
    <citation type="submission" date="2006-03" db="EMBL/GenBank/DDBJ databases">
        <title>Complete sequence of Shewanella denitrificans OS217.</title>
        <authorList>
            <consortium name="US DOE Joint Genome Institute"/>
            <person name="Copeland A."/>
            <person name="Lucas S."/>
            <person name="Lapidus A."/>
            <person name="Barry K."/>
            <person name="Detter J.C."/>
            <person name="Glavina del Rio T."/>
            <person name="Hammon N."/>
            <person name="Israni S."/>
            <person name="Dalin E."/>
            <person name="Tice H."/>
            <person name="Pitluck S."/>
            <person name="Brettin T."/>
            <person name="Bruce D."/>
            <person name="Han C."/>
            <person name="Tapia R."/>
            <person name="Gilna P."/>
            <person name="Kiss H."/>
            <person name="Schmutz J."/>
            <person name="Larimer F."/>
            <person name="Land M."/>
            <person name="Hauser L."/>
            <person name="Kyrpides N."/>
            <person name="Lykidis A."/>
            <person name="Richardson P."/>
        </authorList>
    </citation>
    <scope>NUCLEOTIDE SEQUENCE [LARGE SCALE GENOMIC DNA]</scope>
    <source>
        <strain evidence="2">OS217 / ATCC BAA-1090 / DSM 15013</strain>
    </source>
</reference>
<proteinExistence type="predicted"/>
<dbReference type="PANTHER" id="PTHR30528:SF0">
    <property type="entry name" value="CYTOPLASMIC PROTEIN"/>
    <property type="match status" value="1"/>
</dbReference>
<dbReference type="RefSeq" id="WP_011497712.1">
    <property type="nucleotide sequence ID" value="NC_007954.1"/>
</dbReference>
<dbReference type="HOGENOM" id="CLU_043035_0_1_6"/>
<name>Q12J09_SHEDO</name>
<dbReference type="InterPro" id="IPR009351">
    <property type="entry name" value="AlkZ-like"/>
</dbReference>
<dbReference type="Proteomes" id="UP000001982">
    <property type="component" value="Chromosome"/>
</dbReference>
<dbReference type="EMBL" id="CP000302">
    <property type="protein sequence ID" value="ABE56567.1"/>
    <property type="molecule type" value="Genomic_DNA"/>
</dbReference>
<evidence type="ECO:0000313" key="2">
    <source>
        <dbReference type="Proteomes" id="UP000001982"/>
    </source>
</evidence>
<organism evidence="1 2">
    <name type="scientific">Shewanella denitrificans (strain OS217 / ATCC BAA-1090 / DSM 15013)</name>
    <dbReference type="NCBI Taxonomy" id="318161"/>
    <lineage>
        <taxon>Bacteria</taxon>
        <taxon>Pseudomonadati</taxon>
        <taxon>Pseudomonadota</taxon>
        <taxon>Gammaproteobacteria</taxon>
        <taxon>Alteromonadales</taxon>
        <taxon>Shewanellaceae</taxon>
        <taxon>Shewanella</taxon>
    </lineage>
</organism>
<dbReference type="PANTHER" id="PTHR30528">
    <property type="entry name" value="CYTOPLASMIC PROTEIN"/>
    <property type="match status" value="1"/>
</dbReference>
<dbReference type="AlphaFoldDB" id="Q12J09"/>
<dbReference type="Pfam" id="PF06224">
    <property type="entry name" value="AlkZ-like"/>
    <property type="match status" value="1"/>
</dbReference>
<dbReference type="KEGG" id="sdn:Sden_3291"/>
<keyword evidence="2" id="KW-1185">Reference proteome</keyword>
<dbReference type="OrthoDB" id="9787207at2"/>
<gene>
    <name evidence="1" type="ordered locus">Sden_3291</name>
</gene>
<evidence type="ECO:0000313" key="1">
    <source>
        <dbReference type="EMBL" id="ABE56567.1"/>
    </source>
</evidence>
<dbReference type="STRING" id="318161.Sden_3291"/>
<protein>
    <recommendedName>
        <fullName evidence="3">Winged helix-turn-helix domain-containing protein</fullName>
    </recommendedName>
</protein>
<evidence type="ECO:0008006" key="3">
    <source>
        <dbReference type="Google" id="ProtNLM"/>
    </source>
</evidence>
<accession>Q12J09</accession>
<dbReference type="eggNOG" id="COG3214">
    <property type="taxonomic scope" value="Bacteria"/>
</dbReference>